<sequence length="172" mass="18102">MLKSTPLIAAAITLMTAPAFAQDWTGFYGGAQIGFANVDASPGGDDDGVIGGIVGGYDYDLGNNWVIGAGLDYDFADITIGTTDVEEIFRLKARGGYKVGNGLIYGTTGYAWADTNNAGDDNGYFIGAGYEHLVSANFSVGGEVLYHEFDNFGSTGSDLEATTVQIRGTFRF</sequence>
<reference evidence="4 5" key="1">
    <citation type="submission" date="2017-03" db="EMBL/GenBank/DDBJ databases">
        <authorList>
            <person name="Afonso C.L."/>
            <person name="Miller P.J."/>
            <person name="Scott M.A."/>
            <person name="Spackman E."/>
            <person name="Goraichik I."/>
            <person name="Dimitrov K.M."/>
            <person name="Suarez D.L."/>
            <person name="Swayne D.E."/>
        </authorList>
    </citation>
    <scope>NUCLEOTIDE SEQUENCE [LARGE SCALE GENOMIC DNA]</scope>
    <source>
        <strain evidence="4 5">CECT 8287</strain>
    </source>
</reference>
<feature type="chain" id="PRO_5012283180" description="Outer membrane protein beta-barrel domain-containing protein" evidence="2">
    <location>
        <begin position="22"/>
        <end position="172"/>
    </location>
</feature>
<dbReference type="InterPro" id="IPR011250">
    <property type="entry name" value="OMP/PagP_B-barrel"/>
</dbReference>
<dbReference type="Proteomes" id="UP000193827">
    <property type="component" value="Unassembled WGS sequence"/>
</dbReference>
<dbReference type="RefSeq" id="WP_085892758.1">
    <property type="nucleotide sequence ID" value="NZ_FWFL01000006.1"/>
</dbReference>
<evidence type="ECO:0000313" key="5">
    <source>
        <dbReference type="Proteomes" id="UP000193827"/>
    </source>
</evidence>
<protein>
    <recommendedName>
        <fullName evidence="3">Outer membrane protein beta-barrel domain-containing protein</fullName>
    </recommendedName>
</protein>
<proteinExistence type="predicted"/>
<evidence type="ECO:0000259" key="3">
    <source>
        <dbReference type="Pfam" id="PF13505"/>
    </source>
</evidence>
<feature type="domain" description="Outer membrane protein beta-barrel" evidence="3">
    <location>
        <begin position="8"/>
        <end position="172"/>
    </location>
</feature>
<dbReference type="OrthoDB" id="268975at2"/>
<evidence type="ECO:0000256" key="1">
    <source>
        <dbReference type="ARBA" id="ARBA00022729"/>
    </source>
</evidence>
<dbReference type="EMBL" id="FWFL01000006">
    <property type="protein sequence ID" value="SLN48704.1"/>
    <property type="molecule type" value="Genomic_DNA"/>
</dbReference>
<name>A0A1Y5SWT0_9RHOB</name>
<keyword evidence="5" id="KW-1185">Reference proteome</keyword>
<organism evidence="4 5">
    <name type="scientific">Roseovarius litorisediminis</name>
    <dbReference type="NCBI Taxonomy" id="1312363"/>
    <lineage>
        <taxon>Bacteria</taxon>
        <taxon>Pseudomonadati</taxon>
        <taxon>Pseudomonadota</taxon>
        <taxon>Alphaproteobacteria</taxon>
        <taxon>Rhodobacterales</taxon>
        <taxon>Roseobacteraceae</taxon>
        <taxon>Roseovarius</taxon>
    </lineage>
</organism>
<evidence type="ECO:0000313" key="4">
    <source>
        <dbReference type="EMBL" id="SLN48704.1"/>
    </source>
</evidence>
<feature type="signal peptide" evidence="2">
    <location>
        <begin position="1"/>
        <end position="21"/>
    </location>
</feature>
<dbReference type="Pfam" id="PF13505">
    <property type="entry name" value="OMP_b-brl"/>
    <property type="match status" value="1"/>
</dbReference>
<gene>
    <name evidence="4" type="ORF">PEL8287_02531</name>
</gene>
<dbReference type="InterPro" id="IPR027385">
    <property type="entry name" value="Beta-barrel_OMP"/>
</dbReference>
<accession>A0A1Y5SWT0</accession>
<dbReference type="SUPFAM" id="SSF56925">
    <property type="entry name" value="OMPA-like"/>
    <property type="match status" value="1"/>
</dbReference>
<keyword evidence="1 2" id="KW-0732">Signal</keyword>
<evidence type="ECO:0000256" key="2">
    <source>
        <dbReference type="SAM" id="SignalP"/>
    </source>
</evidence>
<dbReference type="AlphaFoldDB" id="A0A1Y5SWT0"/>